<dbReference type="PANTHER" id="PTHR33129:SF1">
    <property type="entry name" value="ATP-BINDING PROTEIN"/>
    <property type="match status" value="1"/>
</dbReference>
<keyword evidence="3" id="KW-1185">Reference proteome</keyword>
<evidence type="ECO:0000313" key="3">
    <source>
        <dbReference type="Proteomes" id="UP001314263"/>
    </source>
</evidence>
<comment type="caution">
    <text evidence="2">The sequence shown here is derived from an EMBL/GenBank/DDBJ whole genome shotgun (WGS) entry which is preliminary data.</text>
</comment>
<reference evidence="2 3" key="1">
    <citation type="submission" date="2023-10" db="EMBL/GenBank/DDBJ databases">
        <authorList>
            <person name="Maclean D."/>
            <person name="Macfadyen A."/>
        </authorList>
    </citation>
    <scope>NUCLEOTIDE SEQUENCE [LARGE SCALE GENOMIC DNA]</scope>
</reference>
<feature type="compositionally biased region" description="Polar residues" evidence="1">
    <location>
        <begin position="394"/>
        <end position="408"/>
    </location>
</feature>
<dbReference type="InterPro" id="IPR052980">
    <property type="entry name" value="Crinkler_effector"/>
</dbReference>
<dbReference type="EMBL" id="CAUYUE010000018">
    <property type="protein sequence ID" value="CAK0787888.1"/>
    <property type="molecule type" value="Genomic_DNA"/>
</dbReference>
<sequence>MAAEPGDPVDRVRKAINSISPNLAKEFTHAQLQSLAAAGFKRSNQFRNVERKELQALGLTLVQAAKLQQGSGGAGAPNSHEPPPGRLLDSDMPMHKFVKALPEVRPQVLTPEPGSVITLSCNWMGDTTTFSRHLYVRRCYSELLESSMLYKERRERLEGILIAGTPGIGKSHMAGLVVAQLLLSGRVVLLELASPNSPLGSGTRRSFFRMHLKADGEASVHRVATDIDAEEWLWYEHRAVNNNKAKAPAYVVDGGLPSLAFGRFPNKGRCFWQFSSAQPGILREIKKGANYKAFYPPLFTLPELLHLKASVAEFAGLSDDQVRDAYAIMGGIARPVLLLQSRGDKSVADMHDDVKAKIAEMGDTGWKALYDTLEGDKGFHDGSDMIVHWDALEASSTPQPRNPNSPESDSMRRYTRHRAQLASPYVAAQLSIRMGLAAAERCAMFAVIHGTRGCAAGMVGKMHEDLSHLFLAGGCDFDCRMIDSGKEFTLKLPKSNNYETFQSAADAVTLATAPDASCYLMPASATYPAIDSFKTLAILFRIAAGKTHDINRPGMYELVQAFNQDQMRAALQGLREMTGLTNKDLPGCMPVLFFATMPESFDDGFKRLQKYVASGKNTAQGALVHQAVLKIPHKLLDKMSAQQQASIIAAHAKELQELAGPPADMDEG</sequence>
<dbReference type="PANTHER" id="PTHR33129">
    <property type="entry name" value="PROTEIN KINASE DOMAIN-CONTAINING PROTEIN-RELATED"/>
    <property type="match status" value="1"/>
</dbReference>
<proteinExistence type="predicted"/>
<gene>
    <name evidence="2" type="ORF">CVIRNUC_011110</name>
</gene>
<accession>A0AAV1IP71</accession>
<dbReference type="AlphaFoldDB" id="A0AAV1IP71"/>
<dbReference type="Proteomes" id="UP001314263">
    <property type="component" value="Unassembled WGS sequence"/>
</dbReference>
<evidence type="ECO:0000256" key="1">
    <source>
        <dbReference type="SAM" id="MobiDB-lite"/>
    </source>
</evidence>
<feature type="region of interest" description="Disordered" evidence="1">
    <location>
        <begin position="393"/>
        <end position="412"/>
    </location>
</feature>
<evidence type="ECO:0000313" key="2">
    <source>
        <dbReference type="EMBL" id="CAK0787888.1"/>
    </source>
</evidence>
<feature type="region of interest" description="Disordered" evidence="1">
    <location>
        <begin position="68"/>
        <end position="89"/>
    </location>
</feature>
<organism evidence="2 3">
    <name type="scientific">Coccomyxa viridis</name>
    <dbReference type="NCBI Taxonomy" id="1274662"/>
    <lineage>
        <taxon>Eukaryota</taxon>
        <taxon>Viridiplantae</taxon>
        <taxon>Chlorophyta</taxon>
        <taxon>core chlorophytes</taxon>
        <taxon>Trebouxiophyceae</taxon>
        <taxon>Trebouxiophyceae incertae sedis</taxon>
        <taxon>Coccomyxaceae</taxon>
        <taxon>Coccomyxa</taxon>
    </lineage>
</organism>
<protein>
    <submittedName>
        <fullName evidence="2">Uncharacterized protein</fullName>
    </submittedName>
</protein>
<name>A0AAV1IP71_9CHLO</name>